<dbReference type="OrthoDB" id="9771666at2"/>
<dbReference type="Proteomes" id="UP000321046">
    <property type="component" value="Unassembled WGS sequence"/>
</dbReference>
<evidence type="ECO:0000313" key="2">
    <source>
        <dbReference type="Proteomes" id="UP000321046"/>
    </source>
</evidence>
<comment type="caution">
    <text evidence="1">The sequence shown here is derived from an EMBL/GenBank/DDBJ whole genome shotgun (WGS) entry which is preliminary data.</text>
</comment>
<dbReference type="RefSeq" id="WP_146974818.1">
    <property type="nucleotide sequence ID" value="NZ_VOSL01000053.1"/>
</dbReference>
<organism evidence="1 2">
    <name type="scientific">Lujinxingia vulgaris</name>
    <dbReference type="NCBI Taxonomy" id="2600176"/>
    <lineage>
        <taxon>Bacteria</taxon>
        <taxon>Deltaproteobacteria</taxon>
        <taxon>Bradymonadales</taxon>
        <taxon>Lujinxingiaceae</taxon>
        <taxon>Lujinxingia</taxon>
    </lineage>
</organism>
<reference evidence="1 2" key="1">
    <citation type="submission" date="2019-08" db="EMBL/GenBank/DDBJ databases">
        <title>Bradymonadales sp. TMQ2.</title>
        <authorList>
            <person name="Liang Q."/>
        </authorList>
    </citation>
    <scope>NUCLEOTIDE SEQUENCE [LARGE SCALE GENOMIC DNA]</scope>
    <source>
        <strain evidence="1 2">TMQ2</strain>
    </source>
</reference>
<protein>
    <recommendedName>
        <fullName evidence="3">Alpha/beta hydrolase</fullName>
    </recommendedName>
</protein>
<dbReference type="EMBL" id="VOSL01000053">
    <property type="protein sequence ID" value="TXD34867.1"/>
    <property type="molecule type" value="Genomic_DNA"/>
</dbReference>
<evidence type="ECO:0000313" key="1">
    <source>
        <dbReference type="EMBL" id="TXD34867.1"/>
    </source>
</evidence>
<name>A0A5C6X807_9DELT</name>
<proteinExistence type="predicted"/>
<accession>A0A5C6X807</accession>
<gene>
    <name evidence="1" type="ORF">FRC96_12465</name>
</gene>
<evidence type="ECO:0008006" key="3">
    <source>
        <dbReference type="Google" id="ProtNLM"/>
    </source>
</evidence>
<sequence length="61" mass="6575">MAPLYIAYVGAGDGLAAEARAAQESARRLEVPLTVNYLEGDHFNTLAPAVELFLEEIQALD</sequence>
<dbReference type="AlphaFoldDB" id="A0A5C6X807"/>